<accession>A0A9N9XC91</accession>
<feature type="compositionally biased region" description="Basic and acidic residues" evidence="1">
    <location>
        <begin position="315"/>
        <end position="328"/>
    </location>
</feature>
<reference evidence="2" key="1">
    <citation type="submission" date="2022-01" db="EMBL/GenBank/DDBJ databases">
        <authorList>
            <person name="King R."/>
        </authorList>
    </citation>
    <scope>NUCLEOTIDE SEQUENCE</scope>
</reference>
<name>A0A9N9XC91_DIABA</name>
<dbReference type="Proteomes" id="UP001153709">
    <property type="component" value="Chromosome 2"/>
</dbReference>
<dbReference type="AlphaFoldDB" id="A0A9N9XC91"/>
<keyword evidence="3" id="KW-1185">Reference proteome</keyword>
<organism evidence="2 3">
    <name type="scientific">Diabrotica balteata</name>
    <name type="common">Banded cucumber beetle</name>
    <dbReference type="NCBI Taxonomy" id="107213"/>
    <lineage>
        <taxon>Eukaryota</taxon>
        <taxon>Metazoa</taxon>
        <taxon>Ecdysozoa</taxon>
        <taxon>Arthropoda</taxon>
        <taxon>Hexapoda</taxon>
        <taxon>Insecta</taxon>
        <taxon>Pterygota</taxon>
        <taxon>Neoptera</taxon>
        <taxon>Endopterygota</taxon>
        <taxon>Coleoptera</taxon>
        <taxon>Polyphaga</taxon>
        <taxon>Cucujiformia</taxon>
        <taxon>Chrysomeloidea</taxon>
        <taxon>Chrysomelidae</taxon>
        <taxon>Galerucinae</taxon>
        <taxon>Diabroticina</taxon>
        <taxon>Diabroticites</taxon>
        <taxon>Diabrotica</taxon>
    </lineage>
</organism>
<gene>
    <name evidence="2" type="ORF">DIABBA_LOCUS3991</name>
</gene>
<feature type="compositionally biased region" description="Low complexity" evidence="1">
    <location>
        <begin position="230"/>
        <end position="244"/>
    </location>
</feature>
<evidence type="ECO:0000256" key="1">
    <source>
        <dbReference type="SAM" id="MobiDB-lite"/>
    </source>
</evidence>
<proteinExistence type="predicted"/>
<sequence>MEGLDYYKSLISDEEVISALIKDSKVREGEIEKTRVRPNLNFFQRTVSNLVSSNNRISDNQEKFIAKEKEKNTKRSRPRKIPVRKKLAIDYIKEILSDRIEFTKSKDQECADTKKSTNDLNLTDDDKLRIGTPPNHDIKQRQKRVFVCKKTPFQQIREILSNNVDKSTSASSSNELKDSTVLKNVTESEIEDAIRSRKTTVSDIKRKFSGLYTNTSKIKKLKHENINCRSSSDSSDDSSNYQRSSSKKESYTVSSIKTKTPKSSESSDDSLCYRRSSLKKTSSSFSTRKLKIRQSSDSSDNNSRSSINKNSFTLSKKDVHFRQRRESSEASVISVSDTSCNEDNDSDVCIVEEK</sequence>
<feature type="region of interest" description="Disordered" evidence="1">
    <location>
        <begin position="284"/>
        <end position="344"/>
    </location>
</feature>
<evidence type="ECO:0000313" key="2">
    <source>
        <dbReference type="EMBL" id="CAG9830270.1"/>
    </source>
</evidence>
<protein>
    <submittedName>
        <fullName evidence="2">Uncharacterized protein</fullName>
    </submittedName>
</protein>
<feature type="region of interest" description="Disordered" evidence="1">
    <location>
        <begin position="223"/>
        <end position="271"/>
    </location>
</feature>
<dbReference type="EMBL" id="OU898277">
    <property type="protein sequence ID" value="CAG9830270.1"/>
    <property type="molecule type" value="Genomic_DNA"/>
</dbReference>
<dbReference type="OrthoDB" id="6778443at2759"/>
<feature type="compositionally biased region" description="Polar residues" evidence="1">
    <location>
        <begin position="329"/>
        <end position="339"/>
    </location>
</feature>
<evidence type="ECO:0000313" key="3">
    <source>
        <dbReference type="Proteomes" id="UP001153709"/>
    </source>
</evidence>
<feature type="compositionally biased region" description="Low complexity" evidence="1">
    <location>
        <begin position="295"/>
        <end position="311"/>
    </location>
</feature>